<accession>A0A7C9AA34</accession>
<sequence>MLGKHYLRVHRKPFPLSQNTVGTHNKDCMISALSKHIMHTYKTTNPHQKKEKNTAVSGWGTRTDYCCFQNELIANPRELMQSDLSPKYHAVKPLNQQKQNMHLHKKHSKY</sequence>
<evidence type="ECO:0000313" key="1">
    <source>
        <dbReference type="EMBL" id="MBA4660695.1"/>
    </source>
</evidence>
<proteinExistence type="predicted"/>
<reference evidence="1" key="2">
    <citation type="submission" date="2020-07" db="EMBL/GenBank/DDBJ databases">
        <authorList>
            <person name="Vera ALvarez R."/>
            <person name="Arias-Moreno D.M."/>
            <person name="Jimenez-Jacinto V."/>
            <person name="Jimenez-Bremont J.F."/>
            <person name="Swaminathan K."/>
            <person name="Moose S.P."/>
            <person name="Guerrero-Gonzalez M.L."/>
            <person name="Marino-Ramirez L."/>
            <person name="Landsman D."/>
            <person name="Rodriguez-Kessler M."/>
            <person name="Delgado-Sanchez P."/>
        </authorList>
    </citation>
    <scope>NUCLEOTIDE SEQUENCE</scope>
    <source>
        <tissue evidence="1">Cladode</tissue>
    </source>
</reference>
<organism evidence="1">
    <name type="scientific">Opuntia streptacantha</name>
    <name type="common">Prickly pear cactus</name>
    <name type="synonym">Opuntia cardona</name>
    <dbReference type="NCBI Taxonomy" id="393608"/>
    <lineage>
        <taxon>Eukaryota</taxon>
        <taxon>Viridiplantae</taxon>
        <taxon>Streptophyta</taxon>
        <taxon>Embryophyta</taxon>
        <taxon>Tracheophyta</taxon>
        <taxon>Spermatophyta</taxon>
        <taxon>Magnoliopsida</taxon>
        <taxon>eudicotyledons</taxon>
        <taxon>Gunneridae</taxon>
        <taxon>Pentapetalae</taxon>
        <taxon>Caryophyllales</taxon>
        <taxon>Cactineae</taxon>
        <taxon>Cactaceae</taxon>
        <taxon>Opuntioideae</taxon>
        <taxon>Opuntia</taxon>
    </lineage>
</organism>
<protein>
    <submittedName>
        <fullName evidence="1">Uncharacterized protein</fullName>
    </submittedName>
</protein>
<reference evidence="1" key="1">
    <citation type="journal article" date="2013" name="J. Plant Res.">
        <title>Effect of fungi and light on seed germination of three Opuntia species from semiarid lands of central Mexico.</title>
        <authorList>
            <person name="Delgado-Sanchez P."/>
            <person name="Jimenez-Bremont J.F."/>
            <person name="Guerrero-Gonzalez Mde L."/>
            <person name="Flores J."/>
        </authorList>
    </citation>
    <scope>NUCLEOTIDE SEQUENCE</scope>
    <source>
        <tissue evidence="1">Cladode</tissue>
    </source>
</reference>
<dbReference type="EMBL" id="GISG01208952">
    <property type="protein sequence ID" value="MBA4660695.1"/>
    <property type="molecule type" value="Transcribed_RNA"/>
</dbReference>
<dbReference type="AlphaFoldDB" id="A0A7C9AA34"/>
<name>A0A7C9AA34_OPUST</name>